<dbReference type="InParanoid" id="A0A1H9C7R0"/>
<dbReference type="PRINTS" id="PR01374">
    <property type="entry name" value="TONBPROTEIN"/>
</dbReference>
<evidence type="ECO:0000313" key="13">
    <source>
        <dbReference type="EMBL" id="SEP97179.1"/>
    </source>
</evidence>
<dbReference type="NCBIfam" id="TIGR01352">
    <property type="entry name" value="tonB_Cterm"/>
    <property type="match status" value="1"/>
</dbReference>
<comment type="subcellular location">
    <subcellularLocation>
        <location evidence="1">Cell inner membrane</location>
        <topology evidence="1">Single-pass membrane protein</topology>
        <orientation evidence="1">Periplasmic side</orientation>
    </subcellularLocation>
</comment>
<evidence type="ECO:0000256" key="7">
    <source>
        <dbReference type="ARBA" id="ARBA00022927"/>
    </source>
</evidence>
<dbReference type="RefSeq" id="WP_090165953.1">
    <property type="nucleotide sequence ID" value="NZ_FOFB01000004.1"/>
</dbReference>
<accession>A0A1H9C7R0</accession>
<evidence type="ECO:0000256" key="8">
    <source>
        <dbReference type="ARBA" id="ARBA00022989"/>
    </source>
</evidence>
<feature type="transmembrane region" description="Helical" evidence="11">
    <location>
        <begin position="50"/>
        <end position="74"/>
    </location>
</feature>
<dbReference type="SUPFAM" id="SSF101447">
    <property type="entry name" value="Formin homology 2 domain (FH2 domain)"/>
    <property type="match status" value="1"/>
</dbReference>
<reference evidence="14" key="1">
    <citation type="submission" date="2016-10" db="EMBL/GenBank/DDBJ databases">
        <authorList>
            <person name="Varghese N."/>
            <person name="Submissions S."/>
        </authorList>
    </citation>
    <scope>NUCLEOTIDE SEQUENCE [LARGE SCALE GENOMIC DNA]</scope>
    <source>
        <strain evidence="14">DSM 24740</strain>
    </source>
</reference>
<dbReference type="Proteomes" id="UP000199021">
    <property type="component" value="Unassembled WGS sequence"/>
</dbReference>
<evidence type="ECO:0000256" key="2">
    <source>
        <dbReference type="ARBA" id="ARBA00006555"/>
    </source>
</evidence>
<name>A0A1H9C7R0_9BACT</name>
<comment type="similarity">
    <text evidence="2">Belongs to the TonB family.</text>
</comment>
<protein>
    <submittedName>
        <fullName evidence="13">Protein TonB</fullName>
    </submittedName>
</protein>
<keyword evidence="4" id="KW-1003">Cell membrane</keyword>
<feature type="region of interest" description="Disordered" evidence="10">
    <location>
        <begin position="141"/>
        <end position="167"/>
    </location>
</feature>
<feature type="transmembrane region" description="Helical" evidence="11">
    <location>
        <begin position="6"/>
        <end position="29"/>
    </location>
</feature>
<dbReference type="GO" id="GO:0030288">
    <property type="term" value="C:outer membrane-bounded periplasmic space"/>
    <property type="evidence" value="ECO:0007669"/>
    <property type="project" value="InterPro"/>
</dbReference>
<dbReference type="InterPro" id="IPR051045">
    <property type="entry name" value="TonB-dependent_transducer"/>
</dbReference>
<dbReference type="InterPro" id="IPR037682">
    <property type="entry name" value="TonB_C"/>
</dbReference>
<dbReference type="EMBL" id="FOFB01000004">
    <property type="protein sequence ID" value="SEP97179.1"/>
    <property type="molecule type" value="Genomic_DNA"/>
</dbReference>
<feature type="region of interest" description="Disordered" evidence="10">
    <location>
        <begin position="96"/>
        <end position="120"/>
    </location>
</feature>
<sequence length="293" mass="31419">MLLYTFSGTAVLLGLAGLCLAVGGSILLLRGVLRHRPLDSSGKRLKNAAFSFTGPVHRLSLCVAIAASFIAINWTQFEPEQMVYGDVEVIEDLIDIDIPPTGTPPPPPPPPPPPVIESVPDDVEVEPEPFIDQSIDDSEAVLPPAPPAIVAPAAAPPPPPPPPPPPADEYTEFVTFAEQMPLFGEDCFDLPSADRKSCSDRQLLGFVQSRVQYPSMARENGVEGTVVIQFTVEKDGTISDVVPARKVGAGCTEAALKAVNAITKEGRLFQPGMQAGRKVRVRFNLPVKFQLQK</sequence>
<dbReference type="PANTHER" id="PTHR33446">
    <property type="entry name" value="PROTEIN TONB-RELATED"/>
    <property type="match status" value="1"/>
</dbReference>
<proteinExistence type="inferred from homology"/>
<dbReference type="GO" id="GO:0098797">
    <property type="term" value="C:plasma membrane protein complex"/>
    <property type="evidence" value="ECO:0007669"/>
    <property type="project" value="TreeGrafter"/>
</dbReference>
<dbReference type="SUPFAM" id="SSF74653">
    <property type="entry name" value="TolA/TonB C-terminal domain"/>
    <property type="match status" value="1"/>
</dbReference>
<dbReference type="InterPro" id="IPR006260">
    <property type="entry name" value="TonB/TolA_C"/>
</dbReference>
<evidence type="ECO:0000256" key="10">
    <source>
        <dbReference type="SAM" id="MobiDB-lite"/>
    </source>
</evidence>
<evidence type="ECO:0000259" key="12">
    <source>
        <dbReference type="PROSITE" id="PS52015"/>
    </source>
</evidence>
<evidence type="ECO:0000256" key="9">
    <source>
        <dbReference type="ARBA" id="ARBA00023136"/>
    </source>
</evidence>
<dbReference type="InterPro" id="IPR003538">
    <property type="entry name" value="TonB"/>
</dbReference>
<keyword evidence="7" id="KW-0653">Protein transport</keyword>
<evidence type="ECO:0000313" key="14">
    <source>
        <dbReference type="Proteomes" id="UP000199021"/>
    </source>
</evidence>
<keyword evidence="9 11" id="KW-0472">Membrane</keyword>
<feature type="compositionally biased region" description="Pro residues" evidence="10">
    <location>
        <begin position="143"/>
        <end position="167"/>
    </location>
</feature>
<keyword evidence="5" id="KW-0997">Cell inner membrane</keyword>
<dbReference type="AlphaFoldDB" id="A0A1H9C7R0"/>
<keyword evidence="6 11" id="KW-0812">Transmembrane</keyword>
<dbReference type="STRING" id="478744.SAMN05444359_10494"/>
<dbReference type="PROSITE" id="PS52015">
    <property type="entry name" value="TONB_CTD"/>
    <property type="match status" value="1"/>
</dbReference>
<feature type="domain" description="TonB C-terminal" evidence="12">
    <location>
        <begin position="198"/>
        <end position="293"/>
    </location>
</feature>
<gene>
    <name evidence="13" type="ORF">SAMN05444359_10494</name>
</gene>
<dbReference type="Gene3D" id="3.30.1150.10">
    <property type="match status" value="1"/>
</dbReference>
<evidence type="ECO:0000256" key="6">
    <source>
        <dbReference type="ARBA" id="ARBA00022692"/>
    </source>
</evidence>
<dbReference type="PANTHER" id="PTHR33446:SF2">
    <property type="entry name" value="PROTEIN TONB"/>
    <property type="match status" value="1"/>
</dbReference>
<evidence type="ECO:0000256" key="1">
    <source>
        <dbReference type="ARBA" id="ARBA00004383"/>
    </source>
</evidence>
<evidence type="ECO:0000256" key="4">
    <source>
        <dbReference type="ARBA" id="ARBA00022475"/>
    </source>
</evidence>
<evidence type="ECO:0000256" key="3">
    <source>
        <dbReference type="ARBA" id="ARBA00022448"/>
    </source>
</evidence>
<feature type="compositionally biased region" description="Pro residues" evidence="10">
    <location>
        <begin position="101"/>
        <end position="115"/>
    </location>
</feature>
<keyword evidence="3" id="KW-0813">Transport</keyword>
<dbReference type="GO" id="GO:0055085">
    <property type="term" value="P:transmembrane transport"/>
    <property type="evidence" value="ECO:0007669"/>
    <property type="project" value="InterPro"/>
</dbReference>
<keyword evidence="8 11" id="KW-1133">Transmembrane helix</keyword>
<dbReference type="Pfam" id="PF03544">
    <property type="entry name" value="TonB_C"/>
    <property type="match status" value="1"/>
</dbReference>
<organism evidence="13 14">
    <name type="scientific">Neolewinella agarilytica</name>
    <dbReference type="NCBI Taxonomy" id="478744"/>
    <lineage>
        <taxon>Bacteria</taxon>
        <taxon>Pseudomonadati</taxon>
        <taxon>Bacteroidota</taxon>
        <taxon>Saprospiria</taxon>
        <taxon>Saprospirales</taxon>
        <taxon>Lewinellaceae</taxon>
        <taxon>Neolewinella</taxon>
    </lineage>
</organism>
<dbReference type="GO" id="GO:0015031">
    <property type="term" value="P:protein transport"/>
    <property type="evidence" value="ECO:0007669"/>
    <property type="project" value="UniProtKB-KW"/>
</dbReference>
<keyword evidence="14" id="KW-1185">Reference proteome</keyword>
<dbReference type="GO" id="GO:0031992">
    <property type="term" value="F:energy transducer activity"/>
    <property type="evidence" value="ECO:0007669"/>
    <property type="project" value="InterPro"/>
</dbReference>
<dbReference type="GO" id="GO:0015891">
    <property type="term" value="P:siderophore transport"/>
    <property type="evidence" value="ECO:0007669"/>
    <property type="project" value="InterPro"/>
</dbReference>
<evidence type="ECO:0000256" key="11">
    <source>
        <dbReference type="SAM" id="Phobius"/>
    </source>
</evidence>
<evidence type="ECO:0000256" key="5">
    <source>
        <dbReference type="ARBA" id="ARBA00022519"/>
    </source>
</evidence>
<dbReference type="OrthoDB" id="9814002at2"/>